<dbReference type="EMBL" id="KZ613534">
    <property type="protein sequence ID" value="PMD13252.1"/>
    <property type="molecule type" value="Genomic_DNA"/>
</dbReference>
<name>A0A2J6PGS7_9HELO</name>
<keyword evidence="2" id="KW-1185">Reference proteome</keyword>
<dbReference type="AlphaFoldDB" id="A0A2J6PGS7"/>
<dbReference type="GO" id="GO:0016705">
    <property type="term" value="F:oxidoreductase activity, acting on paired donors, with incorporation or reduction of molecular oxygen"/>
    <property type="evidence" value="ECO:0007669"/>
    <property type="project" value="InterPro"/>
</dbReference>
<dbReference type="Gene3D" id="1.10.630.10">
    <property type="entry name" value="Cytochrome P450"/>
    <property type="match status" value="1"/>
</dbReference>
<dbReference type="GO" id="GO:0005506">
    <property type="term" value="F:iron ion binding"/>
    <property type="evidence" value="ECO:0007669"/>
    <property type="project" value="InterPro"/>
</dbReference>
<sequence>MAIIACTNTTSNLMTQLFLELAAHPSILNRIALPLQSVLEQHMRHESPLKFILTYRCPPSSLNMEEEAGRS</sequence>
<proteinExistence type="predicted"/>
<dbReference type="GO" id="GO:0020037">
    <property type="term" value="F:heme binding"/>
    <property type="evidence" value="ECO:0007669"/>
    <property type="project" value="InterPro"/>
</dbReference>
<gene>
    <name evidence="1" type="ORF">NA56DRAFT_712289</name>
</gene>
<dbReference type="SUPFAM" id="SSF48264">
    <property type="entry name" value="Cytochrome P450"/>
    <property type="match status" value="1"/>
</dbReference>
<dbReference type="Proteomes" id="UP000235672">
    <property type="component" value="Unassembled WGS sequence"/>
</dbReference>
<accession>A0A2J6PGS7</accession>
<reference evidence="1 2" key="1">
    <citation type="submission" date="2016-05" db="EMBL/GenBank/DDBJ databases">
        <title>A degradative enzymes factory behind the ericoid mycorrhizal symbiosis.</title>
        <authorList>
            <consortium name="DOE Joint Genome Institute"/>
            <person name="Martino E."/>
            <person name="Morin E."/>
            <person name="Grelet G."/>
            <person name="Kuo A."/>
            <person name="Kohler A."/>
            <person name="Daghino S."/>
            <person name="Barry K."/>
            <person name="Choi C."/>
            <person name="Cichocki N."/>
            <person name="Clum A."/>
            <person name="Copeland A."/>
            <person name="Hainaut M."/>
            <person name="Haridas S."/>
            <person name="Labutti K."/>
            <person name="Lindquist E."/>
            <person name="Lipzen A."/>
            <person name="Khouja H.-R."/>
            <person name="Murat C."/>
            <person name="Ohm R."/>
            <person name="Olson A."/>
            <person name="Spatafora J."/>
            <person name="Veneault-Fourrey C."/>
            <person name="Henrissat B."/>
            <person name="Grigoriev I."/>
            <person name="Martin F."/>
            <person name="Perotto S."/>
        </authorList>
    </citation>
    <scope>NUCLEOTIDE SEQUENCE [LARGE SCALE GENOMIC DNA]</scope>
    <source>
        <strain evidence="1 2">UAMH 7357</strain>
    </source>
</reference>
<evidence type="ECO:0008006" key="3">
    <source>
        <dbReference type="Google" id="ProtNLM"/>
    </source>
</evidence>
<dbReference type="GO" id="GO:0004497">
    <property type="term" value="F:monooxygenase activity"/>
    <property type="evidence" value="ECO:0007669"/>
    <property type="project" value="InterPro"/>
</dbReference>
<evidence type="ECO:0000313" key="2">
    <source>
        <dbReference type="Proteomes" id="UP000235672"/>
    </source>
</evidence>
<evidence type="ECO:0000313" key="1">
    <source>
        <dbReference type="EMBL" id="PMD13252.1"/>
    </source>
</evidence>
<organism evidence="1 2">
    <name type="scientific">Hyaloscypha hepaticicola</name>
    <dbReference type="NCBI Taxonomy" id="2082293"/>
    <lineage>
        <taxon>Eukaryota</taxon>
        <taxon>Fungi</taxon>
        <taxon>Dikarya</taxon>
        <taxon>Ascomycota</taxon>
        <taxon>Pezizomycotina</taxon>
        <taxon>Leotiomycetes</taxon>
        <taxon>Helotiales</taxon>
        <taxon>Hyaloscyphaceae</taxon>
        <taxon>Hyaloscypha</taxon>
    </lineage>
</organism>
<protein>
    <recommendedName>
        <fullName evidence="3">Cytochrome P450</fullName>
    </recommendedName>
</protein>
<dbReference type="InterPro" id="IPR036396">
    <property type="entry name" value="Cyt_P450_sf"/>
</dbReference>